<evidence type="ECO:0000313" key="2">
    <source>
        <dbReference type="EMBL" id="CAA9485217.1"/>
    </source>
</evidence>
<keyword evidence="1" id="KW-0472">Membrane</keyword>
<keyword evidence="1" id="KW-1133">Transmembrane helix</keyword>
<proteinExistence type="predicted"/>
<gene>
    <name evidence="2" type="ORF">AVDCRST_MAG05-1540</name>
</gene>
<dbReference type="AlphaFoldDB" id="A0A6J4S4Q5"/>
<reference evidence="2" key="1">
    <citation type="submission" date="2020-02" db="EMBL/GenBank/DDBJ databases">
        <authorList>
            <person name="Meier V. D."/>
        </authorList>
    </citation>
    <scope>NUCLEOTIDE SEQUENCE</scope>
    <source>
        <strain evidence="2">AVDCRST_MAG05</strain>
    </source>
</reference>
<evidence type="ECO:0000256" key="1">
    <source>
        <dbReference type="SAM" id="Phobius"/>
    </source>
</evidence>
<protein>
    <submittedName>
        <fullName evidence="2">Uncharacterized protein</fullName>
    </submittedName>
</protein>
<sequence>MLADDASARSRGTGRLLTAADTKVVLIRPDPTSNARREVDTMKGCLTVLVLVFLGLAVPMRLIGTGLDGFGDPGDCERRMAAKALFHGPELYGSGFLEIGDYNGPPLVLGWHVESVKKCPPLPGGEEPEADSYRAYGGGRANIRAYTLFGIPRGEMEVDCGGRRQWESYF</sequence>
<organism evidence="2">
    <name type="scientific">uncultured Rubrobacteraceae bacterium</name>
    <dbReference type="NCBI Taxonomy" id="349277"/>
    <lineage>
        <taxon>Bacteria</taxon>
        <taxon>Bacillati</taxon>
        <taxon>Actinomycetota</taxon>
        <taxon>Rubrobacteria</taxon>
        <taxon>Rubrobacterales</taxon>
        <taxon>Rubrobacteraceae</taxon>
        <taxon>environmental samples</taxon>
    </lineage>
</organism>
<feature type="transmembrane region" description="Helical" evidence="1">
    <location>
        <begin position="44"/>
        <end position="63"/>
    </location>
</feature>
<keyword evidence="1" id="KW-0812">Transmembrane</keyword>
<accession>A0A6J4S4Q5</accession>
<dbReference type="EMBL" id="CADCVM010000172">
    <property type="protein sequence ID" value="CAA9485217.1"/>
    <property type="molecule type" value="Genomic_DNA"/>
</dbReference>
<name>A0A6J4S4Q5_9ACTN</name>